<sequence>MISENNNQWTSKPSETCSRCKNSSEYFGGCLEPLTTPLQFNSTIHNPVTWQQNQVQVNECHNQQLTISEVKILAKRKKKDNLTAQQKANPGNTRAAFNEWEHYVTCDPKIPPAQKKRSSGSPSDG</sequence>
<name>A0A8X6Q525_NEPPI</name>
<proteinExistence type="predicted"/>
<reference evidence="1" key="1">
    <citation type="submission" date="2020-08" db="EMBL/GenBank/DDBJ databases">
        <title>Multicomponent nature underlies the extraordinary mechanical properties of spider dragline silk.</title>
        <authorList>
            <person name="Kono N."/>
            <person name="Nakamura H."/>
            <person name="Mori M."/>
            <person name="Yoshida Y."/>
            <person name="Ohtoshi R."/>
            <person name="Malay A.D."/>
            <person name="Moran D.A.P."/>
            <person name="Tomita M."/>
            <person name="Numata K."/>
            <person name="Arakawa K."/>
        </authorList>
    </citation>
    <scope>NUCLEOTIDE SEQUENCE</scope>
</reference>
<evidence type="ECO:0000313" key="1">
    <source>
        <dbReference type="EMBL" id="GFU06648.1"/>
    </source>
</evidence>
<dbReference type="Proteomes" id="UP000887013">
    <property type="component" value="Unassembled WGS sequence"/>
</dbReference>
<comment type="caution">
    <text evidence="1">The sequence shown here is derived from an EMBL/GenBank/DDBJ whole genome shotgun (WGS) entry which is preliminary data.</text>
</comment>
<evidence type="ECO:0000313" key="2">
    <source>
        <dbReference type="Proteomes" id="UP000887013"/>
    </source>
</evidence>
<protein>
    <submittedName>
        <fullName evidence="1">Uncharacterized protein</fullName>
    </submittedName>
</protein>
<organism evidence="1 2">
    <name type="scientific">Nephila pilipes</name>
    <name type="common">Giant wood spider</name>
    <name type="synonym">Nephila maculata</name>
    <dbReference type="NCBI Taxonomy" id="299642"/>
    <lineage>
        <taxon>Eukaryota</taxon>
        <taxon>Metazoa</taxon>
        <taxon>Ecdysozoa</taxon>
        <taxon>Arthropoda</taxon>
        <taxon>Chelicerata</taxon>
        <taxon>Arachnida</taxon>
        <taxon>Araneae</taxon>
        <taxon>Araneomorphae</taxon>
        <taxon>Entelegynae</taxon>
        <taxon>Araneoidea</taxon>
        <taxon>Nephilidae</taxon>
        <taxon>Nephila</taxon>
    </lineage>
</organism>
<gene>
    <name evidence="1" type="ORF">NPIL_411961</name>
</gene>
<dbReference type="AlphaFoldDB" id="A0A8X6Q525"/>
<keyword evidence="2" id="KW-1185">Reference proteome</keyword>
<dbReference type="EMBL" id="BMAW01077503">
    <property type="protein sequence ID" value="GFU06648.1"/>
    <property type="molecule type" value="Genomic_DNA"/>
</dbReference>
<accession>A0A8X6Q525</accession>